<name>A0A0K1QA03_9BACT</name>
<evidence type="ECO:0000256" key="3">
    <source>
        <dbReference type="PROSITE-ProRule" id="PRU00339"/>
    </source>
</evidence>
<evidence type="ECO:0000259" key="4">
    <source>
        <dbReference type="PROSITE" id="PS50011"/>
    </source>
</evidence>
<proteinExistence type="predicted"/>
<dbReference type="InterPro" id="IPR051012">
    <property type="entry name" value="CellSynth/LPSAsmb/PSIAsmb"/>
</dbReference>
<dbReference type="PANTHER" id="PTHR45586">
    <property type="entry name" value="TPR REPEAT-CONTAINING PROTEIN PA4667"/>
    <property type="match status" value="1"/>
</dbReference>
<dbReference type="Gene3D" id="1.10.510.10">
    <property type="entry name" value="Transferase(Phosphotransferase) domain 1"/>
    <property type="match status" value="1"/>
</dbReference>
<accession>A0A0K1QA03</accession>
<dbReference type="GO" id="GO:0004672">
    <property type="term" value="F:protein kinase activity"/>
    <property type="evidence" value="ECO:0007669"/>
    <property type="project" value="InterPro"/>
</dbReference>
<dbReference type="OrthoDB" id="5244639at2"/>
<dbReference type="GO" id="GO:0005524">
    <property type="term" value="F:ATP binding"/>
    <property type="evidence" value="ECO:0007669"/>
    <property type="project" value="InterPro"/>
</dbReference>
<dbReference type="InterPro" id="IPR011009">
    <property type="entry name" value="Kinase-like_dom_sf"/>
</dbReference>
<dbReference type="KEGG" id="llu:AKJ09_09165"/>
<dbReference type="RefSeq" id="WP_146653418.1">
    <property type="nucleotide sequence ID" value="NZ_CP012333.1"/>
</dbReference>
<dbReference type="SMART" id="SM00220">
    <property type="entry name" value="S_TKc"/>
    <property type="match status" value="1"/>
</dbReference>
<evidence type="ECO:0000313" key="5">
    <source>
        <dbReference type="EMBL" id="AKV02502.1"/>
    </source>
</evidence>
<dbReference type="Gene3D" id="3.30.200.20">
    <property type="entry name" value="Phosphorylase Kinase, domain 1"/>
    <property type="match status" value="1"/>
</dbReference>
<dbReference type="SUPFAM" id="SSF48452">
    <property type="entry name" value="TPR-like"/>
    <property type="match status" value="5"/>
</dbReference>
<dbReference type="PROSITE" id="PS00108">
    <property type="entry name" value="PROTEIN_KINASE_ST"/>
    <property type="match status" value="1"/>
</dbReference>
<dbReference type="Pfam" id="PF00069">
    <property type="entry name" value="Pkinase"/>
    <property type="match status" value="1"/>
</dbReference>
<dbReference type="Proteomes" id="UP000064967">
    <property type="component" value="Chromosome"/>
</dbReference>
<dbReference type="InterPro" id="IPR019734">
    <property type="entry name" value="TPR_rpt"/>
</dbReference>
<sequence length="1817" mass="198480">MNPTIDILRGELERLFTLEEMTSMSERLLGLSPNEVGGASAKGSFALALTERCYDGDRLDALVDVILHSRKEVDPRVRDFASLLSKEELPAGRQVGDFTIQKKIGESDLGIVYQAVRQDGEARAVYALKILRSEAARDRRAVHRFLTANRLVGTVSHAGLPRHLEAGELEPGLFYVAYEYLEGQTLAARLARTGPLAYADLRPILKGVLEPLAALHKAHLVHGDIKAENILLVPGEGGQTRVVLIDFGTDRLRARSLASNGHTGLLAVYGSPKTVAPEIVRGRTADPKTDVYAFGAVLFELLTGKPVFSSDSATDAAFAHLSHDPEAPSVRTTRGGIGKDIDAFVLSLLNKDPARRPKDATALIDALESIGRASAQMRATGAISAEKVQAIIDKLLAAPSDTDVALELEKAVDEGAEAARVGEAFAAAAAQVRGESEEERETKKSLLFRAARIFDSAAGDKARAEQILSSIIEIDANDDIALIALEDVRKALGKYEELIEMLLNKSQSAPTAEGRGRALAEIGRLYATELDDSEQAVVAYAQALCEQPTNDEYAAELERLAGSNNTTWSEQLGTLTEAVKGGGLSATDQNALLARIARWYDARLGRADFALAAFQQILTTEPANEAASEGMTAIYRRAQQWPELVALLTARADAAPSPAKARDLRAEAAEIHETRLNDLTRARDLYAAVLADDPGHARAGEAMSRVAERTGDFATLAQLLERRAEARRGVEKAEALAKVAEVYEDHLNDLGEATRRFEGVLAVDPANLTALKGLDRIFNRTGKYRELLEVLQRQIDVAATPRQKINLYERVAALHDEEFFDHARAAEALEAILAIDGSNDNALSGLVRHYRALDKWEPAVSIYEKHASVTADQARKLEILVAKARTIADHIGSPERAMKTYEQILAIQPSHAGALEALAQLRELSGDAHAALTAIEALAAKAATPEAKAEQWMRAARLLETRGDKDSAIERYKLALDANPKDSAASAALRKAYAHRGDWLSVVGLVERELQTAEGDLAKARLWAELAKVYHAQLVDPAKAESAAKKAGDLDPSNADALMVMGDLAFEAGRMLEAAKFYESLVGRTGVLPKEDGVRVLVRFIEAFGKTQPRPSSGVLDAAPSSIALPPTSTSRISAVPSAPASVVPPPVTNPRMLAAVETLQKIDPQNVEALSRAANALFEFGDPQAAYRMHQDLFQRYGSELAGSERAEALYHLGESARRSGDLDTGIKPLREAADLDPSNPRPLRSLAKIYDEKGDWEQAIAVRRQRLQLAIGQERFELLLEIGDVMFVRQGDRTAASKAYSQALEERPDDRKLLTKLMQLYSEEKDWAKLVDVVLRLADFVEDPKQRAKYMHTAATIASKHLDQVDQALGFYRRVLELDPDNGKALDEAVELYRQKGDHNEVETILKKQLDQAKAAQDREKLVKILDQMGELYQKHLNEPGLAIDAFEAAQAFDPEDRARAEKLAELYASDPKQYLDKAVKAQAQILRRNPYRVESYKLLRKLYTESKKGDAAWCLCQALSVLRLAEPDEERFYKKHRSENAAPAQSALDDDGWTRLMHWDLDPQLTRIFAIIQPTIIRARTQPIEQAGYDPRLAIDCATHPYPVSQTLYYAGGVLGMPVPHVFQNPNDAGGLGIVHARTPSIVLGRAAFDTGIANQSLAFMAGRHMASFRPGFYVRHLVPTGTGLKAWLFAAIKLCVPQFPVAADLQGQVDEAMAAMAKDFVGAEKEKLASAVSKLLQAGGALDLKKWVASIDLTADRVGFLLAHDLALTTEVIRSTEEASSVPVKERMKDIVLFSVSDEYFALRSKLGVSIDG</sequence>
<feature type="domain" description="Protein kinase" evidence="4">
    <location>
        <begin position="98"/>
        <end position="370"/>
    </location>
</feature>
<feature type="repeat" description="TPR" evidence="3">
    <location>
        <begin position="949"/>
        <end position="982"/>
    </location>
</feature>
<keyword evidence="6" id="KW-1185">Reference proteome</keyword>
<keyword evidence="1" id="KW-0677">Repeat</keyword>
<reference evidence="5 6" key="1">
    <citation type="submission" date="2015-08" db="EMBL/GenBank/DDBJ databases">
        <authorList>
            <person name="Babu N.S."/>
            <person name="Beckwith C.J."/>
            <person name="Beseler K.G."/>
            <person name="Brison A."/>
            <person name="Carone J.V."/>
            <person name="Caskin T.P."/>
            <person name="Diamond M."/>
            <person name="Durham M.E."/>
            <person name="Foxe J.M."/>
            <person name="Go M."/>
            <person name="Henderson B.A."/>
            <person name="Jones I.B."/>
            <person name="McGettigan J.A."/>
            <person name="Micheletti S.J."/>
            <person name="Nasrallah M.E."/>
            <person name="Ortiz D."/>
            <person name="Piller C.R."/>
            <person name="Privatt S.R."/>
            <person name="Schneider S.L."/>
            <person name="Sharp S."/>
            <person name="Smith T.C."/>
            <person name="Stanton J.D."/>
            <person name="Ullery H.E."/>
            <person name="Wilson R.J."/>
            <person name="Serrano M.G."/>
            <person name="Buck G."/>
            <person name="Lee V."/>
            <person name="Wang Y."/>
            <person name="Carvalho R."/>
            <person name="Voegtly L."/>
            <person name="Shi R."/>
            <person name="Duckworth R."/>
            <person name="Johnson A."/>
            <person name="Loviza R."/>
            <person name="Walstead R."/>
            <person name="Shah Z."/>
            <person name="Kiflezghi M."/>
            <person name="Wade K."/>
            <person name="Ball S.L."/>
            <person name="Bradley K.W."/>
            <person name="Asai D.J."/>
            <person name="Bowman C.A."/>
            <person name="Russell D.A."/>
            <person name="Pope W.H."/>
            <person name="Jacobs-Sera D."/>
            <person name="Hendrix R.W."/>
            <person name="Hatfull G.F."/>
        </authorList>
    </citation>
    <scope>NUCLEOTIDE SEQUENCE [LARGE SCALE GENOMIC DNA]</scope>
    <source>
        <strain evidence="5 6">DSM 27648</strain>
    </source>
</reference>
<protein>
    <recommendedName>
        <fullName evidence="4">Protein kinase domain-containing protein</fullName>
    </recommendedName>
</protein>
<dbReference type="PROSITE" id="PS50005">
    <property type="entry name" value="TPR"/>
    <property type="match status" value="2"/>
</dbReference>
<dbReference type="Gene3D" id="1.25.40.10">
    <property type="entry name" value="Tetratricopeptide repeat domain"/>
    <property type="match status" value="7"/>
</dbReference>
<dbReference type="CDD" id="cd14014">
    <property type="entry name" value="STKc_PknB_like"/>
    <property type="match status" value="1"/>
</dbReference>
<evidence type="ECO:0000313" key="6">
    <source>
        <dbReference type="Proteomes" id="UP000064967"/>
    </source>
</evidence>
<dbReference type="PANTHER" id="PTHR45586:SF1">
    <property type="entry name" value="LIPOPOLYSACCHARIDE ASSEMBLY PROTEIN B"/>
    <property type="match status" value="1"/>
</dbReference>
<gene>
    <name evidence="5" type="ORF">AKJ09_09165</name>
</gene>
<dbReference type="STRING" id="1391654.AKJ09_09165"/>
<evidence type="ECO:0000256" key="2">
    <source>
        <dbReference type="ARBA" id="ARBA00022803"/>
    </source>
</evidence>
<keyword evidence="2 3" id="KW-0802">TPR repeat</keyword>
<dbReference type="Pfam" id="PF13176">
    <property type="entry name" value="TPR_7"/>
    <property type="match status" value="1"/>
</dbReference>
<dbReference type="InterPro" id="IPR008271">
    <property type="entry name" value="Ser/Thr_kinase_AS"/>
</dbReference>
<dbReference type="PROSITE" id="PS50011">
    <property type="entry name" value="PROTEIN_KINASE_DOM"/>
    <property type="match status" value="1"/>
</dbReference>
<dbReference type="SUPFAM" id="SSF56112">
    <property type="entry name" value="Protein kinase-like (PK-like)"/>
    <property type="match status" value="1"/>
</dbReference>
<organism evidence="5 6">
    <name type="scientific">Labilithrix luteola</name>
    <dbReference type="NCBI Taxonomy" id="1391654"/>
    <lineage>
        <taxon>Bacteria</taxon>
        <taxon>Pseudomonadati</taxon>
        <taxon>Myxococcota</taxon>
        <taxon>Polyangia</taxon>
        <taxon>Polyangiales</taxon>
        <taxon>Labilitrichaceae</taxon>
        <taxon>Labilithrix</taxon>
    </lineage>
</organism>
<dbReference type="InterPro" id="IPR011990">
    <property type="entry name" value="TPR-like_helical_dom_sf"/>
</dbReference>
<dbReference type="EMBL" id="CP012333">
    <property type="protein sequence ID" value="AKV02502.1"/>
    <property type="molecule type" value="Genomic_DNA"/>
</dbReference>
<dbReference type="SMART" id="SM00028">
    <property type="entry name" value="TPR"/>
    <property type="match status" value="9"/>
</dbReference>
<feature type="repeat" description="TPR" evidence="3">
    <location>
        <begin position="1208"/>
        <end position="1241"/>
    </location>
</feature>
<evidence type="ECO:0000256" key="1">
    <source>
        <dbReference type="ARBA" id="ARBA00022737"/>
    </source>
</evidence>
<dbReference type="InterPro" id="IPR000719">
    <property type="entry name" value="Prot_kinase_dom"/>
</dbReference>